<evidence type="ECO:0000313" key="2">
    <source>
        <dbReference type="Proteomes" id="UP001497623"/>
    </source>
</evidence>
<comment type="caution">
    <text evidence="1">The sequence shown here is derived from an EMBL/GenBank/DDBJ whole genome shotgun (WGS) entry which is preliminary data.</text>
</comment>
<accession>A0AAV2RFU0</accession>
<dbReference type="InterPro" id="IPR032675">
    <property type="entry name" value="LRR_dom_sf"/>
</dbReference>
<organism evidence="1 2">
    <name type="scientific">Meganyctiphanes norvegica</name>
    <name type="common">Northern krill</name>
    <name type="synonym">Thysanopoda norvegica</name>
    <dbReference type="NCBI Taxonomy" id="48144"/>
    <lineage>
        <taxon>Eukaryota</taxon>
        <taxon>Metazoa</taxon>
        <taxon>Ecdysozoa</taxon>
        <taxon>Arthropoda</taxon>
        <taxon>Crustacea</taxon>
        <taxon>Multicrustacea</taxon>
        <taxon>Malacostraca</taxon>
        <taxon>Eumalacostraca</taxon>
        <taxon>Eucarida</taxon>
        <taxon>Euphausiacea</taxon>
        <taxon>Euphausiidae</taxon>
        <taxon>Meganyctiphanes</taxon>
    </lineage>
</organism>
<dbReference type="EMBL" id="CAXKWB010020917">
    <property type="protein sequence ID" value="CAL4122874.1"/>
    <property type="molecule type" value="Genomic_DNA"/>
</dbReference>
<reference evidence="1 2" key="1">
    <citation type="submission" date="2024-05" db="EMBL/GenBank/DDBJ databases">
        <authorList>
            <person name="Wallberg A."/>
        </authorList>
    </citation>
    <scope>NUCLEOTIDE SEQUENCE [LARGE SCALE GENOMIC DNA]</scope>
</reference>
<sequence>MPPNRSCPSLFFLCIKNITAEIIHMWKKVEINRLHGVADNTRKPRRQEFCIQIREHLSWGLNIFVQQDLLSYVLKKILNAKFAGVIDLSIENICENSIKLENAWDLLEDILFIFGREGISNVDLSHSEIKSSKCHGINICPIDIMGQACNRAIHNTIFKNNEWAKSLVSLNLQNAVDSRTVHCIGMSCQNLQFLCLLTNELIEEEMKDFVSSLSCLYGELPLDWIQTAQPIGCSNINYLVLPVFKRKVDLSEHITKMLFFMSNLRAIRNAPMRLAIRKYISRSTHVKPLKLVEFEDEESEHFPGAAQTQEMDNSLENVKITHVIQDVKSYTFSLKNESNNSNIHEIEQLTNIRRLELDLYVLEISWFPIFPLVTNFILKFEDAMDMGDILHINAKFPNLQHLSITASDLYSSLEDNRSDVIFYHLTSLQLHMLELDRLLLIQILTGCPKLNTLKIFVNGEYSSEFEPLTDEDISLIVPYLSNIETLEFSRDPFNPLINNCVEQLPITKASVETLLHNCSKLKWLGCLDSWDITEGEFKMLISQINQTNLDVHLSYYQRSPWQLLYPHKTVCPEWLKY</sequence>
<evidence type="ECO:0000313" key="1">
    <source>
        <dbReference type="EMBL" id="CAL4122874.1"/>
    </source>
</evidence>
<dbReference type="Proteomes" id="UP001497623">
    <property type="component" value="Unassembled WGS sequence"/>
</dbReference>
<dbReference type="AlphaFoldDB" id="A0AAV2RFU0"/>
<proteinExistence type="predicted"/>
<keyword evidence="2" id="KW-1185">Reference proteome</keyword>
<gene>
    <name evidence="1" type="ORF">MNOR_LOCUS23583</name>
</gene>
<dbReference type="Gene3D" id="3.80.10.10">
    <property type="entry name" value="Ribonuclease Inhibitor"/>
    <property type="match status" value="1"/>
</dbReference>
<protein>
    <submittedName>
        <fullName evidence="1">Uncharacterized protein</fullName>
    </submittedName>
</protein>
<name>A0AAV2RFU0_MEGNR</name>
<dbReference type="SUPFAM" id="SSF52047">
    <property type="entry name" value="RNI-like"/>
    <property type="match status" value="1"/>
</dbReference>